<sequence>MPHHRQLHQDGYALLRQAIPQQWLDELRQVFEAGVKPSDHWPVPRARDWRHSQLDGAARVQAVCRLPHVLATVGALIGERFFLYQVEGRAPLAGGGHQRLHRDLAARRPGDTVGVMVYLDDYGPDNGATRIVPGSHRPTAGEPPFDFSDESRSVQLAGQAGDALVFDVDLVHAGSLNVSGAPRRALLIGYAADPLYAAFQETAQLRGVDMDTHERFEPSDYPFTAPWPGAWRSS</sequence>
<accession>A0ABX8NR07</accession>
<proteinExistence type="predicted"/>
<dbReference type="Pfam" id="PF05721">
    <property type="entry name" value="PhyH"/>
    <property type="match status" value="1"/>
</dbReference>
<dbReference type="InterPro" id="IPR008775">
    <property type="entry name" value="Phytyl_CoA_dOase-like"/>
</dbReference>
<keyword evidence="2" id="KW-0223">Dioxygenase</keyword>
<evidence type="ECO:0000313" key="2">
    <source>
        <dbReference type="EMBL" id="QXH58505.1"/>
    </source>
</evidence>
<evidence type="ECO:0000313" key="3">
    <source>
        <dbReference type="Proteomes" id="UP000824010"/>
    </source>
</evidence>
<organism evidence="2 3">
    <name type="scientific">Pseudomonas maumuensis</name>
    <dbReference type="NCBI Taxonomy" id="2842354"/>
    <lineage>
        <taxon>Bacteria</taxon>
        <taxon>Pseudomonadati</taxon>
        <taxon>Pseudomonadota</taxon>
        <taxon>Gammaproteobacteria</taxon>
        <taxon>Pseudomonadales</taxon>
        <taxon>Pseudomonadaceae</taxon>
        <taxon>Pseudomonas</taxon>
    </lineage>
</organism>
<reference evidence="2 3" key="1">
    <citation type="journal article" date="2021" name="Microorganisms">
        <title>The Ever-Expanding Pseudomonas Genus: Description of 43 New Species and Partition of the Pseudomonas putida Group.</title>
        <authorList>
            <person name="Girard L."/>
            <person name="Lood C."/>
            <person name="Hofte M."/>
            <person name="Vandamme P."/>
            <person name="Rokni-Zadeh H."/>
            <person name="van Noort V."/>
            <person name="Lavigne R."/>
            <person name="De Mot R."/>
        </authorList>
    </citation>
    <scope>NUCLEOTIDE SEQUENCE [LARGE SCALE GENOMIC DNA]</scope>
    <source>
        <strain evidence="2 3">COW77</strain>
    </source>
</reference>
<keyword evidence="2" id="KW-0560">Oxidoreductase</keyword>
<dbReference type="PANTHER" id="PTHR20883:SF48">
    <property type="entry name" value="ECTOINE DIOXYGENASE"/>
    <property type="match status" value="1"/>
</dbReference>
<dbReference type="PANTHER" id="PTHR20883">
    <property type="entry name" value="PHYTANOYL-COA DIOXYGENASE DOMAIN CONTAINING 1"/>
    <property type="match status" value="1"/>
</dbReference>
<comment type="cofactor">
    <cofactor evidence="1">
        <name>Fe(2+)</name>
        <dbReference type="ChEBI" id="CHEBI:29033"/>
    </cofactor>
</comment>
<dbReference type="RefSeq" id="WP_217869224.1">
    <property type="nucleotide sequence ID" value="NZ_CP077077.1"/>
</dbReference>
<dbReference type="GO" id="GO:0051213">
    <property type="term" value="F:dioxygenase activity"/>
    <property type="evidence" value="ECO:0007669"/>
    <property type="project" value="UniProtKB-KW"/>
</dbReference>
<gene>
    <name evidence="2" type="ORF">KSS90_09985</name>
</gene>
<keyword evidence="3" id="KW-1185">Reference proteome</keyword>
<evidence type="ECO:0000256" key="1">
    <source>
        <dbReference type="ARBA" id="ARBA00001954"/>
    </source>
</evidence>
<protein>
    <submittedName>
        <fullName evidence="2">Phytanoyl-CoA dioxygenase family protein</fullName>
    </submittedName>
</protein>
<dbReference type="Proteomes" id="UP000824010">
    <property type="component" value="Chromosome"/>
</dbReference>
<dbReference type="EMBL" id="CP077077">
    <property type="protein sequence ID" value="QXH58505.1"/>
    <property type="molecule type" value="Genomic_DNA"/>
</dbReference>
<name>A0ABX8NR07_9PSED</name>